<keyword evidence="1" id="KW-0472">Membrane</keyword>
<dbReference type="EMBL" id="CP009516">
    <property type="protein sequence ID" value="AKB76643.1"/>
    <property type="molecule type" value="Genomic_DNA"/>
</dbReference>
<dbReference type="PATRIC" id="fig|1434110.4.peg.183"/>
<dbReference type="Proteomes" id="UP000033101">
    <property type="component" value="Chromosome"/>
</dbReference>
<evidence type="ECO:0000259" key="2">
    <source>
        <dbReference type="Pfam" id="PF00534"/>
    </source>
</evidence>
<dbReference type="Gene3D" id="3.40.50.2000">
    <property type="entry name" value="Glycogen Phosphorylase B"/>
    <property type="match status" value="2"/>
</dbReference>
<dbReference type="PANTHER" id="PTHR45947">
    <property type="entry name" value="SULFOQUINOVOSYL TRANSFERASE SQD2"/>
    <property type="match status" value="1"/>
</dbReference>
<dbReference type="PANTHER" id="PTHR45947:SF15">
    <property type="entry name" value="TEICHURONIC ACID BIOSYNTHESIS GLYCOSYLTRANSFERASE TUAC-RELATED"/>
    <property type="match status" value="1"/>
</dbReference>
<evidence type="ECO:0000313" key="4">
    <source>
        <dbReference type="Proteomes" id="UP000033101"/>
    </source>
</evidence>
<keyword evidence="4" id="KW-1185">Reference proteome</keyword>
<dbReference type="AlphaFoldDB" id="A0A0E3SBI2"/>
<dbReference type="InterPro" id="IPR001296">
    <property type="entry name" value="Glyco_trans_1"/>
</dbReference>
<dbReference type="CDD" id="cd03801">
    <property type="entry name" value="GT4_PimA-like"/>
    <property type="match status" value="1"/>
</dbReference>
<organism evidence="3 4">
    <name type="scientific">Methanosarcina horonobensis HB-1 = JCM 15518</name>
    <dbReference type="NCBI Taxonomy" id="1434110"/>
    <lineage>
        <taxon>Archaea</taxon>
        <taxon>Methanobacteriati</taxon>
        <taxon>Methanobacteriota</taxon>
        <taxon>Stenosarchaea group</taxon>
        <taxon>Methanomicrobia</taxon>
        <taxon>Methanosarcinales</taxon>
        <taxon>Methanosarcinaceae</taxon>
        <taxon>Methanosarcina</taxon>
    </lineage>
</organism>
<dbReference type="GeneID" id="24829277"/>
<gene>
    <name evidence="3" type="ORF">MSHOH_0160</name>
</gene>
<protein>
    <submittedName>
        <fullName evidence="3">Glycosyl transferase, group 1 family protein</fullName>
    </submittedName>
</protein>
<dbReference type="OrthoDB" id="132546at2157"/>
<dbReference type="RefSeq" id="WP_048136721.1">
    <property type="nucleotide sequence ID" value="NZ_CP009516.1"/>
</dbReference>
<dbReference type="SUPFAM" id="SSF53756">
    <property type="entry name" value="UDP-Glycosyltransferase/glycogen phosphorylase"/>
    <property type="match status" value="1"/>
</dbReference>
<evidence type="ECO:0000256" key="1">
    <source>
        <dbReference type="SAM" id="Phobius"/>
    </source>
</evidence>
<keyword evidence="1" id="KW-1133">Transmembrane helix</keyword>
<dbReference type="HOGENOM" id="CLU_009583_2_2_2"/>
<dbReference type="KEGG" id="mhor:MSHOH_0160"/>
<reference evidence="3 4" key="1">
    <citation type="submission" date="2014-07" db="EMBL/GenBank/DDBJ databases">
        <title>Methanogenic archaea and the global carbon cycle.</title>
        <authorList>
            <person name="Henriksen J.R."/>
            <person name="Luke J."/>
            <person name="Reinhart S."/>
            <person name="Benedict M.N."/>
            <person name="Youngblut N.D."/>
            <person name="Metcalf M.E."/>
            <person name="Whitaker R.J."/>
            <person name="Metcalf W.W."/>
        </authorList>
    </citation>
    <scope>NUCLEOTIDE SEQUENCE [LARGE SCALE GENOMIC DNA]</scope>
    <source>
        <strain evidence="3 4">HB-1</strain>
    </source>
</reference>
<dbReference type="Pfam" id="PF00534">
    <property type="entry name" value="Glycos_transf_1"/>
    <property type="match status" value="1"/>
</dbReference>
<name>A0A0E3SBI2_9EURY</name>
<evidence type="ECO:0000313" key="3">
    <source>
        <dbReference type="EMBL" id="AKB76643.1"/>
    </source>
</evidence>
<accession>A0A0E3SBI2</accession>
<keyword evidence="3" id="KW-0808">Transferase</keyword>
<feature type="transmembrane region" description="Helical" evidence="1">
    <location>
        <begin position="97"/>
        <end position="116"/>
    </location>
</feature>
<keyword evidence="1" id="KW-0812">Transmembrane</keyword>
<dbReference type="STRING" id="1434110.MSHOH_0160"/>
<dbReference type="InterPro" id="IPR050194">
    <property type="entry name" value="Glycosyltransferase_grp1"/>
</dbReference>
<feature type="domain" description="Glycosyl transferase family 1" evidence="2">
    <location>
        <begin position="197"/>
        <end position="352"/>
    </location>
</feature>
<dbReference type="GO" id="GO:0016757">
    <property type="term" value="F:glycosyltransferase activity"/>
    <property type="evidence" value="ECO:0007669"/>
    <property type="project" value="InterPro"/>
</dbReference>
<sequence>MDYVKYQDIGLITSPIAIANRNQLSNLVYIISAISKNIYFITGNAGSNILEKDSKIHTYLIRYNIKNNLFLKVVAHVALQLKISYKFIQINRKAKTWIFFHGSGTLLLPIFLAKLLRKKVILMLPGSSKALKYARDPFYRVVKILESINLALSTQIIVYSNILVNDWNLNKYSNKISIAHEHFLDFSSFSLTHPYTERQDLIGYVGRLSEEKGILNLIKTVPEVIKWNPDIRFLIIGDGKLRNEIESYLIKSNILEYVIFSGWVSHDELPKYFNQMKLMILPSYSEGLPNVILEAMACGTPVLTTPVGAVPDFVEDGKTGFIIETSSPDSIFRNIIRAMESPILNEISKNAALKVRAEFSYDSAVKNYERVLYPYK</sequence>
<proteinExistence type="predicted"/>